<dbReference type="RefSeq" id="WP_202257452.1">
    <property type="nucleotide sequence ID" value="NZ_BARA01000029.1"/>
</dbReference>
<organism evidence="1 3">
    <name type="scientific">Gluconobacter sphaericus NBRC 12467</name>
    <dbReference type="NCBI Taxonomy" id="1307951"/>
    <lineage>
        <taxon>Bacteria</taxon>
        <taxon>Pseudomonadati</taxon>
        <taxon>Pseudomonadota</taxon>
        <taxon>Alphaproteobacteria</taxon>
        <taxon>Acetobacterales</taxon>
        <taxon>Acetobacteraceae</taxon>
        <taxon>Gluconobacter</taxon>
    </lineage>
</organism>
<proteinExistence type="predicted"/>
<gene>
    <name evidence="1" type="ORF">GCM10007872_17610</name>
    <name evidence="2" type="ORF">GCM10007872_19000</name>
</gene>
<evidence type="ECO:0000313" key="1">
    <source>
        <dbReference type="EMBL" id="GLQ84853.1"/>
    </source>
</evidence>
<reference evidence="1" key="1">
    <citation type="journal article" date="2014" name="Int. J. Syst. Evol. Microbiol.">
        <title>Complete genome sequence of Corynebacterium casei LMG S-19264T (=DSM 44701T), isolated from a smear-ripened cheese.</title>
        <authorList>
            <consortium name="US DOE Joint Genome Institute (JGI-PGF)"/>
            <person name="Walter F."/>
            <person name="Albersmeier A."/>
            <person name="Kalinowski J."/>
            <person name="Ruckert C."/>
        </authorList>
    </citation>
    <scope>NUCLEOTIDE SEQUENCE</scope>
    <source>
        <strain evidence="1">NBRC 12467</strain>
    </source>
</reference>
<comment type="caution">
    <text evidence="1">The sequence shown here is derived from an EMBL/GenBank/DDBJ whole genome shotgun (WGS) entry which is preliminary data.</text>
</comment>
<dbReference type="Proteomes" id="UP001156708">
    <property type="component" value="Unassembled WGS sequence"/>
</dbReference>
<dbReference type="EMBL" id="BSNZ01000010">
    <property type="protein sequence ID" value="GLQ84992.1"/>
    <property type="molecule type" value="Genomic_DNA"/>
</dbReference>
<accession>A0AA37SI37</accession>
<keyword evidence="3" id="KW-1185">Reference proteome</keyword>
<protein>
    <submittedName>
        <fullName evidence="1">Uncharacterized protein</fullName>
    </submittedName>
</protein>
<reference evidence="1" key="3">
    <citation type="submission" date="2023-01" db="EMBL/GenBank/DDBJ databases">
        <title>Draft genome sequence of Gluconobacter sphaericus strain NBRC 12467.</title>
        <authorList>
            <person name="Sun Q."/>
            <person name="Mori K."/>
        </authorList>
    </citation>
    <scope>NUCLEOTIDE SEQUENCE</scope>
    <source>
        <strain evidence="1">NBRC 12467</strain>
    </source>
</reference>
<dbReference type="AlphaFoldDB" id="A0AA37SI37"/>
<evidence type="ECO:0000313" key="2">
    <source>
        <dbReference type="EMBL" id="GLQ84992.1"/>
    </source>
</evidence>
<reference evidence="3" key="2">
    <citation type="journal article" date="2019" name="Int. J. Syst. Evol. Microbiol.">
        <title>The Global Catalogue of Microorganisms (GCM) 10K type strain sequencing project: providing services to taxonomists for standard genome sequencing and annotation.</title>
        <authorList>
            <consortium name="The Broad Institute Genomics Platform"/>
            <consortium name="The Broad Institute Genome Sequencing Center for Infectious Disease"/>
            <person name="Wu L."/>
            <person name="Ma J."/>
        </authorList>
    </citation>
    <scope>NUCLEOTIDE SEQUENCE [LARGE SCALE GENOMIC DNA]</scope>
    <source>
        <strain evidence="3">NBRC 12467</strain>
    </source>
</reference>
<sequence length="54" mass="5891">MQVGPTTIIGPVDVLSTLTEQASELYSKHVMHLLQQIITKNKGLVPLLFAGMID</sequence>
<dbReference type="EMBL" id="BSNZ01000009">
    <property type="protein sequence ID" value="GLQ84853.1"/>
    <property type="molecule type" value="Genomic_DNA"/>
</dbReference>
<evidence type="ECO:0000313" key="3">
    <source>
        <dbReference type="Proteomes" id="UP001156708"/>
    </source>
</evidence>
<name>A0AA37SI37_9PROT</name>